<dbReference type="RefSeq" id="WP_180689905.1">
    <property type="nucleotide sequence ID" value="NZ_CP059052.1"/>
</dbReference>
<gene>
    <name evidence="1" type="ORF">H0H12_12835</name>
</gene>
<dbReference type="Proteomes" id="UP000510934">
    <property type="component" value="Chromosome"/>
</dbReference>
<organism evidence="1 2">
    <name type="scientific">Pseudomonas putida</name>
    <name type="common">Arthrobacter siderocapsulatus</name>
    <dbReference type="NCBI Taxonomy" id="303"/>
    <lineage>
        <taxon>Bacteria</taxon>
        <taxon>Pseudomonadati</taxon>
        <taxon>Pseudomonadota</taxon>
        <taxon>Gammaproteobacteria</taxon>
        <taxon>Pseudomonadales</taxon>
        <taxon>Pseudomonadaceae</taxon>
        <taxon>Pseudomonas</taxon>
    </lineage>
</organism>
<name>A0A7D5W0U4_PSEPU</name>
<accession>A0A7D5W0U4</accession>
<dbReference type="AlphaFoldDB" id="A0A7D5W0U4"/>
<evidence type="ECO:0000313" key="1">
    <source>
        <dbReference type="EMBL" id="QLJ16753.1"/>
    </source>
</evidence>
<evidence type="ECO:0000313" key="2">
    <source>
        <dbReference type="Proteomes" id="UP000510934"/>
    </source>
</evidence>
<proteinExistence type="predicted"/>
<protein>
    <submittedName>
        <fullName evidence="1">Uncharacterized protein</fullName>
    </submittedName>
</protein>
<reference evidence="1 2" key="1">
    <citation type="journal article" date="2009" name="Mikrobiologiia">
        <title>[Phenanthren biodegradation and interaction of Pseudomonas putida BS3701 and Burkholderia sp.BS3702 in plant rhizosphere].</title>
        <authorList>
            <person name="Ovchinnikova A.A."/>
            <person name="Vetrova A.A."/>
            <person name="Filonov A.E."/>
            <person name="Boronin A.M."/>
        </authorList>
    </citation>
    <scope>NUCLEOTIDE SEQUENCE [LARGE SCALE GENOMIC DNA]</scope>
    <source>
        <strain evidence="1 2">BS3701</strain>
    </source>
</reference>
<sequence length="59" mass="6313">MDTNKLLKLLIVTNLVTLLLAGASAYFAMEARDSADDAYSAAESASNYASNVEDILNSR</sequence>
<dbReference type="EMBL" id="CP059052">
    <property type="protein sequence ID" value="QLJ16753.1"/>
    <property type="molecule type" value="Genomic_DNA"/>
</dbReference>